<organism evidence="5 6">
    <name type="scientific">Gordonia rhizosphera NBRC 16068</name>
    <dbReference type="NCBI Taxonomy" id="1108045"/>
    <lineage>
        <taxon>Bacteria</taxon>
        <taxon>Bacillati</taxon>
        <taxon>Actinomycetota</taxon>
        <taxon>Actinomycetes</taxon>
        <taxon>Mycobacteriales</taxon>
        <taxon>Gordoniaceae</taxon>
        <taxon>Gordonia</taxon>
    </lineage>
</organism>
<dbReference type="STRING" id="1108045.GORHZ_134_00100"/>
<evidence type="ECO:0000313" key="6">
    <source>
        <dbReference type="Proteomes" id="UP000008363"/>
    </source>
</evidence>
<feature type="transmembrane region" description="Helical" evidence="2">
    <location>
        <begin position="258"/>
        <end position="280"/>
    </location>
</feature>
<dbReference type="GO" id="GO:0006813">
    <property type="term" value="P:potassium ion transport"/>
    <property type="evidence" value="ECO:0007669"/>
    <property type="project" value="InterPro"/>
</dbReference>
<name>K6V5E9_9ACTN</name>
<dbReference type="InterPro" id="IPR006037">
    <property type="entry name" value="RCK_C"/>
</dbReference>
<keyword evidence="6" id="KW-1185">Reference proteome</keyword>
<reference evidence="5 6" key="1">
    <citation type="submission" date="2012-08" db="EMBL/GenBank/DDBJ databases">
        <title>Whole genome shotgun sequence of Gordonia rhizosphera NBRC 16068.</title>
        <authorList>
            <person name="Takarada H."/>
            <person name="Isaki S."/>
            <person name="Hosoyama A."/>
            <person name="Tsuchikane K."/>
            <person name="Katsumata H."/>
            <person name="Baba S."/>
            <person name="Ohji S."/>
            <person name="Yamazaki S."/>
            <person name="Fujita N."/>
        </authorList>
    </citation>
    <scope>NUCLEOTIDE SEQUENCE [LARGE SCALE GENOMIC DNA]</scope>
    <source>
        <strain evidence="5 6">NBRC 16068</strain>
    </source>
</reference>
<keyword evidence="2" id="KW-1133">Transmembrane helix</keyword>
<dbReference type="PROSITE" id="PS51202">
    <property type="entry name" value="RCK_C"/>
    <property type="match status" value="1"/>
</dbReference>
<evidence type="ECO:0008006" key="7">
    <source>
        <dbReference type="Google" id="ProtNLM"/>
    </source>
</evidence>
<dbReference type="Pfam" id="PF02254">
    <property type="entry name" value="TrkA_N"/>
    <property type="match status" value="2"/>
</dbReference>
<dbReference type="Gene3D" id="3.40.50.720">
    <property type="entry name" value="NAD(P)-binding Rossmann-like Domain"/>
    <property type="match status" value="2"/>
</dbReference>
<dbReference type="PANTHER" id="PTHR43833">
    <property type="entry name" value="POTASSIUM CHANNEL PROTEIN 2-RELATED-RELATED"/>
    <property type="match status" value="1"/>
</dbReference>
<dbReference type="GO" id="GO:0008324">
    <property type="term" value="F:monoatomic cation transmembrane transporter activity"/>
    <property type="evidence" value="ECO:0007669"/>
    <property type="project" value="InterPro"/>
</dbReference>
<feature type="transmembrane region" description="Helical" evidence="2">
    <location>
        <begin position="358"/>
        <end position="375"/>
    </location>
</feature>
<comment type="subcellular location">
    <subcellularLocation>
        <location evidence="1">Cell membrane</location>
        <topology evidence="1">Multi-pass membrane protein</topology>
    </subcellularLocation>
</comment>
<dbReference type="Gene3D" id="1.10.287.70">
    <property type="match status" value="1"/>
</dbReference>
<dbReference type="Proteomes" id="UP000008363">
    <property type="component" value="Unassembled WGS sequence"/>
</dbReference>
<proteinExistence type="predicted"/>
<evidence type="ECO:0000259" key="3">
    <source>
        <dbReference type="PROSITE" id="PS51201"/>
    </source>
</evidence>
<dbReference type="InterPro" id="IPR003148">
    <property type="entry name" value="RCK_N"/>
</dbReference>
<keyword evidence="2" id="KW-0812">Transmembrane</keyword>
<dbReference type="eggNOG" id="COG1226">
    <property type="taxonomic scope" value="Bacteria"/>
</dbReference>
<evidence type="ECO:0000256" key="2">
    <source>
        <dbReference type="SAM" id="Phobius"/>
    </source>
</evidence>
<evidence type="ECO:0000313" key="5">
    <source>
        <dbReference type="EMBL" id="GAB91448.1"/>
    </source>
</evidence>
<sequence length="592" mass="63187">MTIQGHLIVCGFSPIGVRIIEQLIGSGERVVLVVRTVGPELDAALRRWNIEHHTAVVSVSAALVDAGIADAIAVVCVEDDEPANLETALTAGQLRPDVRVVTQMANPTVGGALAAGQIHGATFDIADLAAPSVIEACMGHPEYHFEIEGVPFVAAQLPVRTESTLRELFGDLAPVAVVPGEGREAPGAGLAACPGRDFLVRPGDVATVLGTPRQFAEHRITTATTTPEPIGQEPRRVGPIGRIRHAVSSFVQDVNPNFFRMLGALAGLLLVSTLVLRFGYQRPGMSFLDAIYFTTETVATVGYGDFNFSMQPTWLRVWSIVLMFAGLTTTALIMAFLAELLVSRRISQTIGRRRARVLSGHVVVIGLGAFGIRVARELRARGRKVVIVEISEADRFISAANDLGIPIIIGDATLPETLIDAGVERASAVAVLTSNDMVNVEIGITARGVLGQKWSDSPQRRGVPVVMRIFDRPLAEAVTARFGFRNVRSTAELAAPWFIGAALGLEVLGTMSVRAQSFMVGRLTIHAGQGLDGIAMKELSAHSRVVAIARADGSLEYPPRRGTSFAAGDRAYLVGPYEELLSVLEQQRQGAA</sequence>
<dbReference type="RefSeq" id="WP_006334920.1">
    <property type="nucleotide sequence ID" value="NZ_BAHC01000134.1"/>
</dbReference>
<dbReference type="PROSITE" id="PS51201">
    <property type="entry name" value="RCK_N"/>
    <property type="match status" value="1"/>
</dbReference>
<comment type="caution">
    <text evidence="5">The sequence shown here is derived from an EMBL/GenBank/DDBJ whole genome shotgun (WGS) entry which is preliminary data.</text>
</comment>
<dbReference type="Pfam" id="PF07885">
    <property type="entry name" value="Ion_trans_2"/>
    <property type="match status" value="1"/>
</dbReference>
<dbReference type="SUPFAM" id="SSF51735">
    <property type="entry name" value="NAD(P)-binding Rossmann-fold domains"/>
    <property type="match status" value="2"/>
</dbReference>
<dbReference type="PANTHER" id="PTHR43833:SF11">
    <property type="entry name" value="VOLTAGE-GATED POTASSIUM CHANNEL KCH"/>
    <property type="match status" value="1"/>
</dbReference>
<dbReference type="SUPFAM" id="SSF81324">
    <property type="entry name" value="Voltage-gated potassium channels"/>
    <property type="match status" value="1"/>
</dbReference>
<accession>K6V5E9</accession>
<gene>
    <name evidence="5" type="ORF">GORHZ_134_00100</name>
</gene>
<feature type="domain" description="RCK N-terminal" evidence="3">
    <location>
        <begin position="359"/>
        <end position="488"/>
    </location>
</feature>
<protein>
    <recommendedName>
        <fullName evidence="7">Potassium transporter TrkA</fullName>
    </recommendedName>
</protein>
<evidence type="ECO:0000259" key="4">
    <source>
        <dbReference type="PROSITE" id="PS51202"/>
    </source>
</evidence>
<dbReference type="GO" id="GO:0005886">
    <property type="term" value="C:plasma membrane"/>
    <property type="evidence" value="ECO:0007669"/>
    <property type="project" value="UniProtKB-SubCell"/>
</dbReference>
<dbReference type="EMBL" id="BAHC01000134">
    <property type="protein sequence ID" value="GAB91448.1"/>
    <property type="molecule type" value="Genomic_DNA"/>
</dbReference>
<dbReference type="InterPro" id="IPR036291">
    <property type="entry name" value="NAD(P)-bd_dom_sf"/>
</dbReference>
<dbReference type="InterPro" id="IPR013099">
    <property type="entry name" value="K_chnl_dom"/>
</dbReference>
<evidence type="ECO:0000256" key="1">
    <source>
        <dbReference type="ARBA" id="ARBA00004651"/>
    </source>
</evidence>
<feature type="domain" description="RCK C-terminal" evidence="4">
    <location>
        <begin position="508"/>
        <end position="589"/>
    </location>
</feature>
<dbReference type="InterPro" id="IPR050721">
    <property type="entry name" value="Trk_Ktr_HKT_K-transport"/>
</dbReference>
<feature type="transmembrane region" description="Helical" evidence="2">
    <location>
        <begin position="317"/>
        <end position="338"/>
    </location>
</feature>
<dbReference type="AlphaFoldDB" id="K6V5E9"/>
<keyword evidence="2" id="KW-0472">Membrane</keyword>